<organism evidence="10 11">
    <name type="scientific">Tilletiopsis washingtonensis</name>
    <dbReference type="NCBI Taxonomy" id="58919"/>
    <lineage>
        <taxon>Eukaryota</taxon>
        <taxon>Fungi</taxon>
        <taxon>Dikarya</taxon>
        <taxon>Basidiomycota</taxon>
        <taxon>Ustilaginomycotina</taxon>
        <taxon>Exobasidiomycetes</taxon>
        <taxon>Entylomatales</taxon>
        <taxon>Entylomatales incertae sedis</taxon>
        <taxon>Tilletiopsis</taxon>
    </lineage>
</organism>
<dbReference type="GeneID" id="37268683"/>
<dbReference type="PRINTS" id="PR00723">
    <property type="entry name" value="SUBTILISIN"/>
</dbReference>
<reference evidence="10 11" key="1">
    <citation type="journal article" date="2018" name="Mol. Biol. Evol.">
        <title>Broad Genomic Sampling Reveals a Smut Pathogenic Ancestry of the Fungal Clade Ustilaginomycotina.</title>
        <authorList>
            <person name="Kijpornyongpan T."/>
            <person name="Mondo S.J."/>
            <person name="Barry K."/>
            <person name="Sandor L."/>
            <person name="Lee J."/>
            <person name="Lipzen A."/>
            <person name="Pangilinan J."/>
            <person name="LaButti K."/>
            <person name="Hainaut M."/>
            <person name="Henrissat B."/>
            <person name="Grigoriev I.V."/>
            <person name="Spatafora J.W."/>
            <person name="Aime M.C."/>
        </authorList>
    </citation>
    <scope>NUCLEOTIDE SEQUENCE [LARGE SCALE GENOMIC DNA]</scope>
    <source>
        <strain evidence="10 11">MCA 4186</strain>
    </source>
</reference>
<dbReference type="STRING" id="58919.A0A316ZE11"/>
<dbReference type="GO" id="GO:0005615">
    <property type="term" value="C:extracellular space"/>
    <property type="evidence" value="ECO:0007669"/>
    <property type="project" value="TreeGrafter"/>
</dbReference>
<dbReference type="PANTHER" id="PTHR43806:SF11">
    <property type="entry name" value="CEREVISIN-RELATED"/>
    <property type="match status" value="1"/>
</dbReference>
<keyword evidence="11" id="KW-1185">Reference proteome</keyword>
<feature type="signal peptide" evidence="7">
    <location>
        <begin position="1"/>
        <end position="20"/>
    </location>
</feature>
<evidence type="ECO:0000256" key="1">
    <source>
        <dbReference type="ARBA" id="ARBA00011073"/>
    </source>
</evidence>
<evidence type="ECO:0000256" key="6">
    <source>
        <dbReference type="RuleBase" id="RU003355"/>
    </source>
</evidence>
<name>A0A316ZE11_9BASI</name>
<dbReference type="InterPro" id="IPR037045">
    <property type="entry name" value="S8pro/Inhibitor_I9_sf"/>
</dbReference>
<evidence type="ECO:0000259" key="8">
    <source>
        <dbReference type="Pfam" id="PF00082"/>
    </source>
</evidence>
<dbReference type="Gene3D" id="3.40.50.200">
    <property type="entry name" value="Peptidase S8/S53 domain"/>
    <property type="match status" value="1"/>
</dbReference>
<dbReference type="GO" id="GO:0006508">
    <property type="term" value="P:proteolysis"/>
    <property type="evidence" value="ECO:0007669"/>
    <property type="project" value="UniProtKB-KW"/>
</dbReference>
<feature type="active site" description="Charge relay system" evidence="5">
    <location>
        <position position="263"/>
    </location>
</feature>
<gene>
    <name evidence="10" type="ORF">FA09DRAFT_324859</name>
</gene>
<dbReference type="PROSITE" id="PS51892">
    <property type="entry name" value="SUBTILASE"/>
    <property type="match status" value="1"/>
</dbReference>
<dbReference type="Pfam" id="PF05922">
    <property type="entry name" value="Inhibitor_I9"/>
    <property type="match status" value="1"/>
</dbReference>
<dbReference type="InterPro" id="IPR022398">
    <property type="entry name" value="Peptidase_S8_His-AS"/>
</dbReference>
<feature type="domain" description="Inhibitor I9" evidence="9">
    <location>
        <begin position="57"/>
        <end position="135"/>
    </location>
</feature>
<comment type="similarity">
    <text evidence="1 5 6">Belongs to the peptidase S8 family.</text>
</comment>
<dbReference type="PROSITE" id="PS00138">
    <property type="entry name" value="SUBTILASE_SER"/>
    <property type="match status" value="1"/>
</dbReference>
<accession>A0A316ZE11</accession>
<dbReference type="InterPro" id="IPR023827">
    <property type="entry name" value="Peptidase_S8_Asp-AS"/>
</dbReference>
<dbReference type="InterPro" id="IPR050131">
    <property type="entry name" value="Peptidase_S8_subtilisin-like"/>
</dbReference>
<dbReference type="InterPro" id="IPR015500">
    <property type="entry name" value="Peptidase_S8_subtilisin-rel"/>
</dbReference>
<dbReference type="CDD" id="cd04077">
    <property type="entry name" value="Peptidases_S8_PCSK9_ProteinaseK_like"/>
    <property type="match status" value="1"/>
</dbReference>
<dbReference type="InterPro" id="IPR036852">
    <property type="entry name" value="Peptidase_S8/S53_dom_sf"/>
</dbReference>
<evidence type="ECO:0000256" key="7">
    <source>
        <dbReference type="SAM" id="SignalP"/>
    </source>
</evidence>
<sequence>MRFLALLSLAVASGFVTVAAAPTTQLPFFAPGRLHYDGIVPAPLHAQPARQPIAGHFIVVLKAGVDAATVLAHRADVAAAQASSFDAAPGAGIRHVYDLEQRFQGYAGAFSDDVLAYIRAHPAVEYVEQDTVVSTTEMPHNNDQVWDVPYEQSIEEAFAVQGAPSLDLKTVEKGSPWGLVRISHREQVGFKNFGERARRALRAPAPLTRSRAGQYVYNSKGGEGTVAYIIDTGINIKHVEFEGRAIWGKTMPANDVDEDGNGHGTHCAGTIGSRKYGVAKKATLVAVKVLGSGGSGSMSDVTGGVLWAANNATAITKEYSLNPHTAAAKKHKGFVANMSLGGGKSPSLDKAVNGAVDAGLHFAVAAGNENADACNTSPAGAENPVTVAASTITDERAYFSNKGKCVDIAAPGLNILSTWNTGNTSTNTISGTSMATPHIVGLLAYLLSVYGTPEFYEGQSASVFADAAASRSPLASVLNSLPLPSFATNFLDFLFGVQTEMTSLVAPIPKTPIGSVIAPSDLKKALQKLATKDVLSDMTGTINLLSFNNATDSTKNA</sequence>
<evidence type="ECO:0000256" key="4">
    <source>
        <dbReference type="ARBA" id="ARBA00022825"/>
    </source>
</evidence>
<evidence type="ECO:0000313" key="11">
    <source>
        <dbReference type="Proteomes" id="UP000245946"/>
    </source>
</evidence>
<feature type="domain" description="Peptidase S8/S53" evidence="8">
    <location>
        <begin position="223"/>
        <end position="451"/>
    </location>
</feature>
<evidence type="ECO:0000259" key="9">
    <source>
        <dbReference type="Pfam" id="PF05922"/>
    </source>
</evidence>
<dbReference type="InterPro" id="IPR010259">
    <property type="entry name" value="S8pro/Inhibitor_I9"/>
</dbReference>
<dbReference type="SUPFAM" id="SSF54897">
    <property type="entry name" value="Protease propeptides/inhibitors"/>
    <property type="match status" value="1"/>
</dbReference>
<dbReference type="Pfam" id="PF00082">
    <property type="entry name" value="Peptidase_S8"/>
    <property type="match status" value="1"/>
</dbReference>
<dbReference type="OrthoDB" id="206201at2759"/>
<feature type="chain" id="PRO_5016395627" evidence="7">
    <location>
        <begin position="21"/>
        <end position="557"/>
    </location>
</feature>
<evidence type="ECO:0000256" key="5">
    <source>
        <dbReference type="PROSITE-ProRule" id="PRU01240"/>
    </source>
</evidence>
<feature type="active site" description="Charge relay system" evidence="5">
    <location>
        <position position="433"/>
    </location>
</feature>
<dbReference type="PROSITE" id="PS00136">
    <property type="entry name" value="SUBTILASE_ASP"/>
    <property type="match status" value="1"/>
</dbReference>
<dbReference type="InterPro" id="IPR000209">
    <property type="entry name" value="Peptidase_S8/S53_dom"/>
</dbReference>
<dbReference type="Proteomes" id="UP000245946">
    <property type="component" value="Unassembled WGS sequence"/>
</dbReference>
<dbReference type="PANTHER" id="PTHR43806">
    <property type="entry name" value="PEPTIDASE S8"/>
    <property type="match status" value="1"/>
</dbReference>
<dbReference type="InterPro" id="IPR023828">
    <property type="entry name" value="Peptidase_S8_Ser-AS"/>
</dbReference>
<dbReference type="Gene3D" id="3.30.70.80">
    <property type="entry name" value="Peptidase S8 propeptide/proteinase inhibitor I9"/>
    <property type="match status" value="1"/>
</dbReference>
<proteinExistence type="inferred from homology"/>
<dbReference type="InterPro" id="IPR034193">
    <property type="entry name" value="PCSK9_ProteinaseK-like"/>
</dbReference>
<keyword evidence="7" id="KW-0732">Signal</keyword>
<keyword evidence="3 5" id="KW-0378">Hydrolase</keyword>
<feature type="active site" description="Charge relay system" evidence="5">
    <location>
        <position position="231"/>
    </location>
</feature>
<dbReference type="SUPFAM" id="SSF52743">
    <property type="entry name" value="Subtilisin-like"/>
    <property type="match status" value="1"/>
</dbReference>
<keyword evidence="2 5" id="KW-0645">Protease</keyword>
<protein>
    <submittedName>
        <fullName evidence="10">Putative PRB1-protease B, vacuolar</fullName>
    </submittedName>
</protein>
<keyword evidence="4 5" id="KW-0720">Serine protease</keyword>
<evidence type="ECO:0000256" key="2">
    <source>
        <dbReference type="ARBA" id="ARBA00022670"/>
    </source>
</evidence>
<dbReference type="AlphaFoldDB" id="A0A316ZE11"/>
<dbReference type="PROSITE" id="PS00137">
    <property type="entry name" value="SUBTILASE_HIS"/>
    <property type="match status" value="1"/>
</dbReference>
<dbReference type="EMBL" id="KZ819288">
    <property type="protein sequence ID" value="PWN99288.1"/>
    <property type="molecule type" value="Genomic_DNA"/>
</dbReference>
<dbReference type="GO" id="GO:0004252">
    <property type="term" value="F:serine-type endopeptidase activity"/>
    <property type="evidence" value="ECO:0007669"/>
    <property type="project" value="UniProtKB-UniRule"/>
</dbReference>
<evidence type="ECO:0000313" key="10">
    <source>
        <dbReference type="EMBL" id="PWN99288.1"/>
    </source>
</evidence>
<evidence type="ECO:0000256" key="3">
    <source>
        <dbReference type="ARBA" id="ARBA00022801"/>
    </source>
</evidence>
<dbReference type="RefSeq" id="XP_025599567.1">
    <property type="nucleotide sequence ID" value="XM_025741139.1"/>
</dbReference>